<feature type="transmembrane region" description="Helical" evidence="6">
    <location>
        <begin position="92"/>
        <end position="115"/>
    </location>
</feature>
<dbReference type="Gene3D" id="1.20.1250.20">
    <property type="entry name" value="MFS general substrate transporter like domains"/>
    <property type="match status" value="2"/>
</dbReference>
<evidence type="ECO:0000313" key="9">
    <source>
        <dbReference type="Proteomes" id="UP000070612"/>
    </source>
</evidence>
<feature type="transmembrane region" description="Helical" evidence="6">
    <location>
        <begin position="187"/>
        <end position="205"/>
    </location>
</feature>
<feature type="transmembrane region" description="Helical" evidence="6">
    <location>
        <begin position="240"/>
        <end position="261"/>
    </location>
</feature>
<evidence type="ECO:0000259" key="7">
    <source>
        <dbReference type="PROSITE" id="PS50850"/>
    </source>
</evidence>
<comment type="subcellular location">
    <subcellularLocation>
        <location evidence="1">Cell membrane</location>
        <topology evidence="1">Multi-pass membrane protein</topology>
    </subcellularLocation>
</comment>
<reference evidence="8 9" key="1">
    <citation type="submission" date="2015-07" db="EMBL/GenBank/DDBJ databases">
        <title>A draft genome sequence of Mycobacterium wolinskyi.</title>
        <authorList>
            <person name="de Man T.J."/>
            <person name="Perry K.A."/>
            <person name="Coulliette A.D."/>
            <person name="Jensen B."/>
            <person name="Toney N.C."/>
            <person name="Limbago B.M."/>
            <person name="Noble-Wang J."/>
        </authorList>
    </citation>
    <scope>NUCLEOTIDE SEQUENCE [LARGE SCALE GENOMIC DNA]</scope>
    <source>
        <strain evidence="8 9">CDC_01</strain>
    </source>
</reference>
<evidence type="ECO:0000313" key="8">
    <source>
        <dbReference type="EMBL" id="KWX25953.1"/>
    </source>
</evidence>
<feature type="transmembrane region" description="Helical" evidence="6">
    <location>
        <begin position="121"/>
        <end position="145"/>
    </location>
</feature>
<feature type="transmembrane region" description="Helical" evidence="6">
    <location>
        <begin position="304"/>
        <end position="324"/>
    </location>
</feature>
<dbReference type="InterPro" id="IPR036259">
    <property type="entry name" value="MFS_trans_sf"/>
</dbReference>
<keyword evidence="5 6" id="KW-0472">Membrane</keyword>
<dbReference type="InterPro" id="IPR011701">
    <property type="entry name" value="MFS"/>
</dbReference>
<organism evidence="8 9">
    <name type="scientific">Mycolicibacterium wolinskyi</name>
    <dbReference type="NCBI Taxonomy" id="59750"/>
    <lineage>
        <taxon>Bacteria</taxon>
        <taxon>Bacillati</taxon>
        <taxon>Actinomycetota</taxon>
        <taxon>Actinomycetes</taxon>
        <taxon>Mycobacteriales</taxon>
        <taxon>Mycobacteriaceae</taxon>
        <taxon>Mycolicibacterium</taxon>
    </lineage>
</organism>
<dbReference type="PANTHER" id="PTHR43124:SF3">
    <property type="entry name" value="CHLORAMPHENICOL EFFLUX PUMP RV0191"/>
    <property type="match status" value="1"/>
</dbReference>
<name>A0A132PUG5_9MYCO</name>
<feature type="transmembrane region" description="Helical" evidence="6">
    <location>
        <begin position="157"/>
        <end position="181"/>
    </location>
</feature>
<dbReference type="Proteomes" id="UP000070612">
    <property type="component" value="Unassembled WGS sequence"/>
</dbReference>
<dbReference type="AlphaFoldDB" id="A0A132PUG5"/>
<dbReference type="InterPro" id="IPR004748">
    <property type="entry name" value="Polyol_permease-like"/>
</dbReference>
<evidence type="ECO:0000256" key="4">
    <source>
        <dbReference type="ARBA" id="ARBA00022989"/>
    </source>
</evidence>
<protein>
    <recommendedName>
        <fullName evidence="7">Major facilitator superfamily (MFS) profile domain-containing protein</fullName>
    </recommendedName>
</protein>
<evidence type="ECO:0000256" key="1">
    <source>
        <dbReference type="ARBA" id="ARBA00004651"/>
    </source>
</evidence>
<comment type="caution">
    <text evidence="8">The sequence shown here is derived from an EMBL/GenBank/DDBJ whole genome shotgun (WGS) entry which is preliminary data.</text>
</comment>
<dbReference type="RefSeq" id="WP_067842729.1">
    <property type="nucleotide sequence ID" value="NZ_LGTW01000001.1"/>
</dbReference>
<dbReference type="EMBL" id="LGTW01000001">
    <property type="protein sequence ID" value="KWX25953.1"/>
    <property type="molecule type" value="Genomic_DNA"/>
</dbReference>
<dbReference type="Pfam" id="PF07690">
    <property type="entry name" value="MFS_1"/>
    <property type="match status" value="2"/>
</dbReference>
<proteinExistence type="predicted"/>
<feature type="transmembrane region" description="Helical" evidence="6">
    <location>
        <begin position="21"/>
        <end position="40"/>
    </location>
</feature>
<evidence type="ECO:0000256" key="5">
    <source>
        <dbReference type="ARBA" id="ARBA00023136"/>
    </source>
</evidence>
<keyword evidence="2" id="KW-1003">Cell membrane</keyword>
<keyword evidence="3 6" id="KW-0812">Transmembrane</keyword>
<evidence type="ECO:0000256" key="2">
    <source>
        <dbReference type="ARBA" id="ARBA00022475"/>
    </source>
</evidence>
<feature type="transmembrane region" description="Helical" evidence="6">
    <location>
        <begin position="330"/>
        <end position="352"/>
    </location>
</feature>
<dbReference type="GO" id="GO:0005886">
    <property type="term" value="C:plasma membrane"/>
    <property type="evidence" value="ECO:0007669"/>
    <property type="project" value="UniProtKB-SubCell"/>
</dbReference>
<feature type="transmembrane region" description="Helical" evidence="6">
    <location>
        <begin position="273"/>
        <end position="292"/>
    </location>
</feature>
<evidence type="ECO:0000256" key="3">
    <source>
        <dbReference type="ARBA" id="ARBA00022692"/>
    </source>
</evidence>
<dbReference type="PANTHER" id="PTHR43124">
    <property type="entry name" value="PURINE EFFLUX PUMP PBUE"/>
    <property type="match status" value="1"/>
</dbReference>
<accession>A0A132PUG5</accession>
<keyword evidence="4 6" id="KW-1133">Transmembrane helix</keyword>
<evidence type="ECO:0000256" key="6">
    <source>
        <dbReference type="SAM" id="Phobius"/>
    </source>
</evidence>
<dbReference type="InterPro" id="IPR050189">
    <property type="entry name" value="MFS_Efflux_Transporters"/>
</dbReference>
<keyword evidence="9" id="KW-1185">Reference proteome</keyword>
<feature type="transmembrane region" description="Helical" evidence="6">
    <location>
        <begin position="364"/>
        <end position="386"/>
    </location>
</feature>
<dbReference type="SUPFAM" id="SSF103473">
    <property type="entry name" value="MFS general substrate transporter"/>
    <property type="match status" value="1"/>
</dbReference>
<dbReference type="GO" id="GO:0022857">
    <property type="term" value="F:transmembrane transporter activity"/>
    <property type="evidence" value="ECO:0007669"/>
    <property type="project" value="InterPro"/>
</dbReference>
<gene>
    <name evidence="8" type="ORF">AFM11_01355</name>
</gene>
<sequence length="427" mass="44431">MGTIAPIGQQPAAPTSRLIRIGIPAPLAWGYLAVLLFMIGDGIETGYIATFLGEQPGASRGAAETAIAVYGAAVAIGSWLSGTLSTMYGPRAVMRAGAAIWIVFEVLFLTVGLTSGPAGMIVLYSIRGLGYPLFAYGFLVWIVAATPSDRLSPALGWFWFVFVAGLPTLGSLIASVSIPVIGAYQTLWLSLGLVIIGGAIGSFAVRERTGLSALSTTASAKNLLDGITICWREPKIAIGLGVKIVNAAAMFGFFVFLPFFFEGLGFSSSRWLLLNTLIFVANLIGNLVIGFLAHRLGWRRTVTYVGALGCAIATLLMYFVPLMAGNNFPVAVICGSLYGFALAGFVPLSALMPAMAPSGDTGSALAMLNLGSGLAAFVGPAIVAVFRPLVGIAGVVWIFAALYIAAAVASRWLTTCADPEIARKSAA</sequence>
<feature type="transmembrane region" description="Helical" evidence="6">
    <location>
        <begin position="60"/>
        <end position="80"/>
    </location>
</feature>
<dbReference type="InterPro" id="IPR020846">
    <property type="entry name" value="MFS_dom"/>
</dbReference>
<feature type="transmembrane region" description="Helical" evidence="6">
    <location>
        <begin position="392"/>
        <end position="414"/>
    </location>
</feature>
<dbReference type="PATRIC" id="fig|59750.3.peg.278"/>
<dbReference type="NCBIfam" id="TIGR00897">
    <property type="entry name" value="2A0118"/>
    <property type="match status" value="1"/>
</dbReference>
<dbReference type="CDD" id="cd17337">
    <property type="entry name" value="MFS_CsbX"/>
    <property type="match status" value="1"/>
</dbReference>
<dbReference type="PROSITE" id="PS50850">
    <property type="entry name" value="MFS"/>
    <property type="match status" value="1"/>
</dbReference>
<feature type="domain" description="Major facilitator superfamily (MFS) profile" evidence="7">
    <location>
        <begin position="26"/>
        <end position="418"/>
    </location>
</feature>